<dbReference type="InterPro" id="IPR017946">
    <property type="entry name" value="PLC-like_Pdiesterase_TIM-brl"/>
</dbReference>
<sequence>MVLKMILLLLCVVSMYACHPTEGLKIKGGHSHNDYYHPRPLFDALRWGMVSVEADVFPVGDRLLVGHSLGELSEYKSLEELYLMPLYELYRNKQLDTLILMVDIKEKGEESYRILESKLDDYRPMLSVFAKHRLQKNHVTIILSGDRPSTIFEQTFRYCALDGRIDSISFAYDYTFYPLVSDNWEKHFSWDGEGAMTPHECQKLRDIVNQCHEQHKLLRFWNTPGRLPQSLSFWQLFQNEKVDLMGVDKPDEFNAFLND</sequence>
<feature type="chain" id="PRO_5004906904" evidence="1">
    <location>
        <begin position="18"/>
        <end position="259"/>
    </location>
</feature>
<gene>
    <name evidence="2" type="ORF">JCM21142_83247</name>
</gene>
<evidence type="ECO:0000313" key="3">
    <source>
        <dbReference type="Proteomes" id="UP000019402"/>
    </source>
</evidence>
<dbReference type="GO" id="GO:0008081">
    <property type="term" value="F:phosphoric diester hydrolase activity"/>
    <property type="evidence" value="ECO:0007669"/>
    <property type="project" value="InterPro"/>
</dbReference>
<keyword evidence="1" id="KW-0732">Signal</keyword>
<organism evidence="2 3">
    <name type="scientific">Saccharicrinis fermentans DSM 9555 = JCM 21142</name>
    <dbReference type="NCBI Taxonomy" id="869213"/>
    <lineage>
        <taxon>Bacteria</taxon>
        <taxon>Pseudomonadati</taxon>
        <taxon>Bacteroidota</taxon>
        <taxon>Bacteroidia</taxon>
        <taxon>Marinilabiliales</taxon>
        <taxon>Marinilabiliaceae</taxon>
        <taxon>Saccharicrinis</taxon>
    </lineage>
</organism>
<evidence type="ECO:0000256" key="1">
    <source>
        <dbReference type="SAM" id="SignalP"/>
    </source>
</evidence>
<dbReference type="PROSITE" id="PS51257">
    <property type="entry name" value="PROKAR_LIPOPROTEIN"/>
    <property type="match status" value="1"/>
</dbReference>
<dbReference type="STRING" id="869213.GCA_000517085_02027"/>
<reference evidence="2 3" key="1">
    <citation type="journal article" date="2014" name="Genome Announc.">
        <title>Draft Genome Sequence of Cytophaga fermentans JCM 21142T, a Facultative Anaerobe Isolated from Marine Mud.</title>
        <authorList>
            <person name="Starns D."/>
            <person name="Oshima K."/>
            <person name="Suda W."/>
            <person name="Iino T."/>
            <person name="Yuki M."/>
            <person name="Inoue J."/>
            <person name="Kitamura K."/>
            <person name="Iida T."/>
            <person name="Darby A."/>
            <person name="Hattori M."/>
            <person name="Ohkuma M."/>
        </authorList>
    </citation>
    <scope>NUCLEOTIDE SEQUENCE [LARGE SCALE GENOMIC DNA]</scope>
    <source>
        <strain evidence="2 3">JCM 21142</strain>
    </source>
</reference>
<feature type="signal peptide" evidence="1">
    <location>
        <begin position="1"/>
        <end position="17"/>
    </location>
</feature>
<dbReference type="Proteomes" id="UP000019402">
    <property type="component" value="Unassembled WGS sequence"/>
</dbReference>
<comment type="caution">
    <text evidence="2">The sequence shown here is derived from an EMBL/GenBank/DDBJ whole genome shotgun (WGS) entry which is preliminary data.</text>
</comment>
<name>W7YPY9_9BACT</name>
<dbReference type="SUPFAM" id="SSF51695">
    <property type="entry name" value="PLC-like phosphodiesterases"/>
    <property type="match status" value="1"/>
</dbReference>
<dbReference type="AlphaFoldDB" id="W7YPY9"/>
<keyword evidence="3" id="KW-1185">Reference proteome</keyword>
<evidence type="ECO:0000313" key="2">
    <source>
        <dbReference type="EMBL" id="GAF04539.1"/>
    </source>
</evidence>
<dbReference type="GO" id="GO:0006629">
    <property type="term" value="P:lipid metabolic process"/>
    <property type="evidence" value="ECO:0007669"/>
    <property type="project" value="InterPro"/>
</dbReference>
<dbReference type="eggNOG" id="COG0584">
    <property type="taxonomic scope" value="Bacteria"/>
</dbReference>
<dbReference type="EMBL" id="BAMD01000048">
    <property type="protein sequence ID" value="GAF04539.1"/>
    <property type="molecule type" value="Genomic_DNA"/>
</dbReference>
<accession>W7YPY9</accession>
<proteinExistence type="predicted"/>
<dbReference type="RefSeq" id="WP_154665649.1">
    <property type="nucleotide sequence ID" value="NZ_KI912107.1"/>
</dbReference>
<protein>
    <submittedName>
        <fullName evidence="2">Uncharacterized protein</fullName>
    </submittedName>
</protein>